<name>A0A0D8IVE3_9FIRM</name>
<dbReference type="Proteomes" id="UP000032483">
    <property type="component" value="Unassembled WGS sequence"/>
</dbReference>
<keyword evidence="1" id="KW-0472">Membrane</keyword>
<feature type="transmembrane region" description="Helical" evidence="1">
    <location>
        <begin position="47"/>
        <end position="68"/>
    </location>
</feature>
<keyword evidence="1" id="KW-0812">Transmembrane</keyword>
<dbReference type="EMBL" id="JXXK01000042">
    <property type="protein sequence ID" value="KJF38449.1"/>
    <property type="molecule type" value="Genomic_DNA"/>
</dbReference>
<protein>
    <submittedName>
        <fullName evidence="2">Uncharacterized protein</fullName>
    </submittedName>
</protein>
<keyword evidence="3" id="KW-1185">Reference proteome</keyword>
<accession>A0A0D8IVE3</accession>
<feature type="transmembrane region" description="Helical" evidence="1">
    <location>
        <begin position="21"/>
        <end position="41"/>
    </location>
</feature>
<gene>
    <name evidence="2" type="ORF">TQ39_17925</name>
</gene>
<dbReference type="GeneID" id="42858418"/>
<evidence type="ECO:0000313" key="3">
    <source>
        <dbReference type="Proteomes" id="UP000032483"/>
    </source>
</evidence>
<feature type="transmembrane region" description="Helical" evidence="1">
    <location>
        <begin position="141"/>
        <end position="158"/>
    </location>
</feature>
<organism evidence="2 3">
    <name type="scientific">Ruthenibacterium lactatiformans</name>
    <dbReference type="NCBI Taxonomy" id="1550024"/>
    <lineage>
        <taxon>Bacteria</taxon>
        <taxon>Bacillati</taxon>
        <taxon>Bacillota</taxon>
        <taxon>Clostridia</taxon>
        <taxon>Eubacteriales</taxon>
        <taxon>Oscillospiraceae</taxon>
        <taxon>Ruthenibacterium</taxon>
    </lineage>
</organism>
<dbReference type="AlphaFoldDB" id="A0A0D8IVE3"/>
<dbReference type="RefSeq" id="WP_050006536.1">
    <property type="nucleotide sequence ID" value="NZ_JXXK01000042.1"/>
</dbReference>
<proteinExistence type="predicted"/>
<reference evidence="2" key="1">
    <citation type="submission" date="2015-02" db="EMBL/GenBank/DDBJ databases">
        <title>A novel member of the family Ruminococcaceae isolated from human feces.</title>
        <authorList>
            <person name="Shkoporov A.N."/>
            <person name="Chaplin A.V."/>
            <person name="Motuzova O.V."/>
            <person name="Kafarskaia L.I."/>
            <person name="Khokhlova E.V."/>
            <person name="Efimov B.A."/>
        </authorList>
    </citation>
    <scope>NUCLEOTIDE SEQUENCE [LARGE SCALE GENOMIC DNA]</scope>
    <source>
        <strain evidence="2">585-1</strain>
    </source>
</reference>
<comment type="caution">
    <text evidence="2">The sequence shown here is derived from an EMBL/GenBank/DDBJ whole genome shotgun (WGS) entry which is preliminary data.</text>
</comment>
<evidence type="ECO:0000313" key="2">
    <source>
        <dbReference type="EMBL" id="KJF38449.1"/>
    </source>
</evidence>
<keyword evidence="1" id="KW-1133">Transmembrane helix</keyword>
<sequence>MEVKAPQKGLFDQALSEYKKYRAILIVAFVVAIAESILRSLSLPLTTIYYITHFLGFASVALAIWIFVEERNYASKFSEAENERRCSMLDNALGSKYARTESNNYYDTDQIDKGIKKVLANLHESCIYTSAEAKYMVKRQCWIAGVGIVVMLICAYIGLKNIAFSSLILEFFLSCIIVGRYLDVKSIATSAEQIEKDACQIWVDIENGTKSNLEAKVFNLLLRYETSLASAQIILSDAAYTACGQDCLDEWNEKVKRYHIG</sequence>
<evidence type="ECO:0000256" key="1">
    <source>
        <dbReference type="SAM" id="Phobius"/>
    </source>
</evidence>